<dbReference type="PANTHER" id="PTHR10695">
    <property type="entry name" value="DEPHOSPHO-COA KINASE-RELATED"/>
    <property type="match status" value="1"/>
</dbReference>
<evidence type="ECO:0000313" key="8">
    <source>
        <dbReference type="Proteomes" id="UP000252893"/>
    </source>
</evidence>
<dbReference type="UniPathway" id="UPA00241">
    <property type="reaction ID" value="UER00356"/>
</dbReference>
<dbReference type="PANTHER" id="PTHR10695:SF46">
    <property type="entry name" value="BIFUNCTIONAL COENZYME A SYNTHASE-RELATED"/>
    <property type="match status" value="1"/>
</dbReference>
<keyword evidence="5" id="KW-0808">Transferase</keyword>
<keyword evidence="5 7" id="KW-0418">Kinase</keyword>
<name>A0A366E6Y3_9HYPH</name>
<feature type="binding site" evidence="5">
    <location>
        <begin position="11"/>
        <end position="16"/>
    </location>
    <ligand>
        <name>ATP</name>
        <dbReference type="ChEBI" id="CHEBI:30616"/>
    </ligand>
</feature>
<gene>
    <name evidence="5" type="primary">coaE</name>
    <name evidence="7" type="ORF">DFR47_102625</name>
</gene>
<protein>
    <recommendedName>
        <fullName evidence="5 6">Dephospho-CoA kinase</fullName>
        <ecNumber evidence="5 6">2.7.1.24</ecNumber>
    </recommendedName>
    <alternativeName>
        <fullName evidence="5">Dephosphocoenzyme A kinase</fullName>
    </alternativeName>
</protein>
<comment type="function">
    <text evidence="5">Catalyzes the phosphorylation of the 3'-hydroxyl group of dephosphocoenzyme A to form coenzyme A.</text>
</comment>
<proteinExistence type="inferred from homology"/>
<keyword evidence="3 5" id="KW-0067">ATP-binding</keyword>
<keyword evidence="4 5" id="KW-0173">Coenzyme A biosynthesis</keyword>
<evidence type="ECO:0000256" key="5">
    <source>
        <dbReference type="HAMAP-Rule" id="MF_00376"/>
    </source>
</evidence>
<dbReference type="GO" id="GO:0005737">
    <property type="term" value="C:cytoplasm"/>
    <property type="evidence" value="ECO:0007669"/>
    <property type="project" value="UniProtKB-SubCell"/>
</dbReference>
<dbReference type="CDD" id="cd02022">
    <property type="entry name" value="DPCK"/>
    <property type="match status" value="1"/>
</dbReference>
<dbReference type="RefSeq" id="WP_113943781.1">
    <property type="nucleotide sequence ID" value="NZ_JBHEEG010000002.1"/>
</dbReference>
<comment type="subcellular location">
    <subcellularLocation>
        <location evidence="5">Cytoplasm</location>
    </subcellularLocation>
</comment>
<comment type="pathway">
    <text evidence="5">Cofactor biosynthesis; coenzyme A biosynthesis; CoA from (R)-pantothenate: step 5/5.</text>
</comment>
<dbReference type="InterPro" id="IPR027417">
    <property type="entry name" value="P-loop_NTPase"/>
</dbReference>
<dbReference type="EC" id="2.7.1.24" evidence="5 6"/>
<dbReference type="EMBL" id="QNRH01000002">
    <property type="protein sequence ID" value="RBO97835.1"/>
    <property type="molecule type" value="Genomic_DNA"/>
</dbReference>
<evidence type="ECO:0000256" key="2">
    <source>
        <dbReference type="ARBA" id="ARBA00022741"/>
    </source>
</evidence>
<dbReference type="Pfam" id="PF01121">
    <property type="entry name" value="CoaE"/>
    <property type="match status" value="1"/>
</dbReference>
<keyword evidence="8" id="KW-1185">Reference proteome</keyword>
<evidence type="ECO:0000313" key="7">
    <source>
        <dbReference type="EMBL" id="RBO97835.1"/>
    </source>
</evidence>
<dbReference type="InterPro" id="IPR001977">
    <property type="entry name" value="Depp_CoAkinase"/>
</dbReference>
<dbReference type="PROSITE" id="PS51219">
    <property type="entry name" value="DPCK"/>
    <property type="match status" value="1"/>
</dbReference>
<dbReference type="Gene3D" id="3.40.50.300">
    <property type="entry name" value="P-loop containing nucleotide triphosphate hydrolases"/>
    <property type="match status" value="1"/>
</dbReference>
<comment type="caution">
    <text evidence="7">The sequence shown here is derived from an EMBL/GenBank/DDBJ whole genome shotgun (WGS) entry which is preliminary data.</text>
</comment>
<keyword evidence="2 5" id="KW-0547">Nucleotide-binding</keyword>
<reference evidence="7 8" key="1">
    <citation type="submission" date="2018-06" db="EMBL/GenBank/DDBJ databases">
        <title>Genomic Encyclopedia of Type Strains, Phase IV (KMG-IV): sequencing the most valuable type-strain genomes for metagenomic binning, comparative biology and taxonomic classification.</title>
        <authorList>
            <person name="Goeker M."/>
        </authorList>
    </citation>
    <scope>NUCLEOTIDE SEQUENCE [LARGE SCALE GENOMIC DNA]</scope>
    <source>
        <strain evidence="7 8">DSM 25619</strain>
    </source>
</reference>
<dbReference type="Proteomes" id="UP000252893">
    <property type="component" value="Unassembled WGS sequence"/>
</dbReference>
<evidence type="ECO:0000256" key="6">
    <source>
        <dbReference type="NCBIfam" id="TIGR00152"/>
    </source>
</evidence>
<dbReference type="SUPFAM" id="SSF52540">
    <property type="entry name" value="P-loop containing nucleoside triphosphate hydrolases"/>
    <property type="match status" value="1"/>
</dbReference>
<dbReference type="GO" id="GO:0005524">
    <property type="term" value="F:ATP binding"/>
    <property type="evidence" value="ECO:0007669"/>
    <property type="project" value="UniProtKB-UniRule"/>
</dbReference>
<evidence type="ECO:0000256" key="3">
    <source>
        <dbReference type="ARBA" id="ARBA00022840"/>
    </source>
</evidence>
<dbReference type="AlphaFoldDB" id="A0A366E6Y3"/>
<evidence type="ECO:0000256" key="4">
    <source>
        <dbReference type="ARBA" id="ARBA00022993"/>
    </source>
</evidence>
<keyword evidence="5" id="KW-0963">Cytoplasm</keyword>
<evidence type="ECO:0000256" key="1">
    <source>
        <dbReference type="ARBA" id="ARBA00009018"/>
    </source>
</evidence>
<dbReference type="GO" id="GO:0015937">
    <property type="term" value="P:coenzyme A biosynthetic process"/>
    <property type="evidence" value="ECO:0007669"/>
    <property type="project" value="UniProtKB-UniRule"/>
</dbReference>
<dbReference type="NCBIfam" id="TIGR00152">
    <property type="entry name" value="dephospho-CoA kinase"/>
    <property type="match status" value="1"/>
</dbReference>
<comment type="similarity">
    <text evidence="1 5">Belongs to the CoaE family.</text>
</comment>
<dbReference type="OrthoDB" id="9812943at2"/>
<dbReference type="HAMAP" id="MF_00376">
    <property type="entry name" value="Dephospho_CoA_kinase"/>
    <property type="match status" value="1"/>
</dbReference>
<sequence length="196" mass="21676">MIKLGLTGSIGMGKSTTAQLFAEKGVPVYDADATVHQLYQSEAVPLIAEAFPEAVIDGKIDRKILSASVLGKPDELKKLEKIVHPLVHAKEQQFLCDAEAKGAKLVVLDIPLLFETSGTGRVDKILVVSAPYDIQRQRVLERENMTEKKFQSILARQMPDAEKRTKADFIVDTGRDKDFARQQVSDIFEKLLNAAV</sequence>
<accession>A0A366E6Y3</accession>
<organism evidence="7 8">
    <name type="scientific">Pseudochrobactrum asaccharolyticum</name>
    <dbReference type="NCBI Taxonomy" id="354351"/>
    <lineage>
        <taxon>Bacteria</taxon>
        <taxon>Pseudomonadati</taxon>
        <taxon>Pseudomonadota</taxon>
        <taxon>Alphaproteobacteria</taxon>
        <taxon>Hyphomicrobiales</taxon>
        <taxon>Brucellaceae</taxon>
        <taxon>Pseudochrobactrum</taxon>
    </lineage>
</organism>
<dbReference type="GO" id="GO:0004140">
    <property type="term" value="F:dephospho-CoA kinase activity"/>
    <property type="evidence" value="ECO:0007669"/>
    <property type="project" value="UniProtKB-UniRule"/>
</dbReference>
<comment type="catalytic activity">
    <reaction evidence="5">
        <text>3'-dephospho-CoA + ATP = ADP + CoA + H(+)</text>
        <dbReference type="Rhea" id="RHEA:18245"/>
        <dbReference type="ChEBI" id="CHEBI:15378"/>
        <dbReference type="ChEBI" id="CHEBI:30616"/>
        <dbReference type="ChEBI" id="CHEBI:57287"/>
        <dbReference type="ChEBI" id="CHEBI:57328"/>
        <dbReference type="ChEBI" id="CHEBI:456216"/>
        <dbReference type="EC" id="2.7.1.24"/>
    </reaction>
</comment>